<dbReference type="Pfam" id="PF20151">
    <property type="entry name" value="DUF6533"/>
    <property type="match status" value="1"/>
</dbReference>
<dbReference type="AlphaFoldDB" id="A0A4Y9YV29"/>
<feature type="domain" description="DUF6533" evidence="2">
    <location>
        <begin position="22"/>
        <end position="61"/>
    </location>
</feature>
<name>A0A4Y9YV29_9AGAM</name>
<accession>A0A4Y9YV29</accession>
<evidence type="ECO:0000259" key="2">
    <source>
        <dbReference type="Pfam" id="PF20151"/>
    </source>
</evidence>
<keyword evidence="4" id="KW-1185">Reference proteome</keyword>
<evidence type="ECO:0000256" key="1">
    <source>
        <dbReference type="SAM" id="Phobius"/>
    </source>
</evidence>
<dbReference type="EMBL" id="SEOQ01000329">
    <property type="protein sequence ID" value="TFY65577.1"/>
    <property type="molecule type" value="Genomic_DNA"/>
</dbReference>
<feature type="transmembrane region" description="Helical" evidence="1">
    <location>
        <begin position="215"/>
        <end position="239"/>
    </location>
</feature>
<proteinExistence type="predicted"/>
<dbReference type="InterPro" id="IPR045340">
    <property type="entry name" value="DUF6533"/>
</dbReference>
<organism evidence="3 4">
    <name type="scientific">Dentipellis fragilis</name>
    <dbReference type="NCBI Taxonomy" id="205917"/>
    <lineage>
        <taxon>Eukaryota</taxon>
        <taxon>Fungi</taxon>
        <taxon>Dikarya</taxon>
        <taxon>Basidiomycota</taxon>
        <taxon>Agaricomycotina</taxon>
        <taxon>Agaricomycetes</taxon>
        <taxon>Russulales</taxon>
        <taxon>Hericiaceae</taxon>
        <taxon>Dentipellis</taxon>
    </lineage>
</organism>
<protein>
    <recommendedName>
        <fullName evidence="2">DUF6533 domain-containing protein</fullName>
    </recommendedName>
</protein>
<evidence type="ECO:0000313" key="3">
    <source>
        <dbReference type="EMBL" id="TFY65577.1"/>
    </source>
</evidence>
<keyword evidence="1" id="KW-1133">Transmembrane helix</keyword>
<keyword evidence="1" id="KW-0472">Membrane</keyword>
<evidence type="ECO:0000313" key="4">
    <source>
        <dbReference type="Proteomes" id="UP000298327"/>
    </source>
</evidence>
<sequence>MDALVANAELRTVLTDLQTSRYNALAAATIIIFDHFITLGQEKEHPSWGSALFVFNRYHGLFTAVSLLGPMAELDGVFAMTAITQVMLILRLRAMYLNDRIVTIMMLVAFVLSMISCTVIMREAIQRISGCSCVSYNMHCTITHNPILSGLVTSMNLPGREFCVQSKAPLLLSAYFIPVFLLELFLAGLALVRWIREAGFILPTSSLAPAFLRNLVLDSAIYFLVITMAYAMNIFLWIFKPVRAVPSPQAKVVVDAAVVPYQEVPELPIGFVTAMTCVMGDRLILNIRCRRLHTIQHPSITPPEIAVDSNPGRV</sequence>
<comment type="caution">
    <text evidence="3">The sequence shown here is derived from an EMBL/GenBank/DDBJ whole genome shotgun (WGS) entry which is preliminary data.</text>
</comment>
<dbReference type="Proteomes" id="UP000298327">
    <property type="component" value="Unassembled WGS sequence"/>
</dbReference>
<keyword evidence="1" id="KW-0812">Transmembrane</keyword>
<feature type="transmembrane region" description="Helical" evidence="1">
    <location>
        <begin position="61"/>
        <end position="89"/>
    </location>
</feature>
<dbReference type="OrthoDB" id="3349377at2759"/>
<reference evidence="3 4" key="1">
    <citation type="submission" date="2019-02" db="EMBL/GenBank/DDBJ databases">
        <title>Genome sequencing of the rare red list fungi Dentipellis fragilis.</title>
        <authorList>
            <person name="Buettner E."/>
            <person name="Kellner H."/>
        </authorList>
    </citation>
    <scope>NUCLEOTIDE SEQUENCE [LARGE SCALE GENOMIC DNA]</scope>
    <source>
        <strain evidence="3 4">DSM 105465</strain>
    </source>
</reference>
<feature type="transmembrane region" description="Helical" evidence="1">
    <location>
        <begin position="101"/>
        <end position="121"/>
    </location>
</feature>
<feature type="transmembrane region" description="Helical" evidence="1">
    <location>
        <begin position="170"/>
        <end position="195"/>
    </location>
</feature>
<gene>
    <name evidence="3" type="ORF">EVG20_g5521</name>
</gene>